<evidence type="ECO:0000256" key="11">
    <source>
        <dbReference type="ARBA" id="ARBA00023049"/>
    </source>
</evidence>
<evidence type="ECO:0000256" key="1">
    <source>
        <dbReference type="ARBA" id="ARBA00004609"/>
    </source>
</evidence>
<dbReference type="OrthoDB" id="7881787at2759"/>
<dbReference type="EC" id="3.4.11.-" evidence="18"/>
<dbReference type="Gene3D" id="1.25.50.20">
    <property type="match status" value="1"/>
</dbReference>
<dbReference type="GeneID" id="6496139"/>
<dbReference type="InterPro" id="IPR045357">
    <property type="entry name" value="Aminopeptidase_N-like_N"/>
</dbReference>
<dbReference type="Gene3D" id="1.10.390.10">
    <property type="entry name" value="Neutral Protease Domain 2"/>
    <property type="match status" value="1"/>
</dbReference>
<dbReference type="InterPro" id="IPR042097">
    <property type="entry name" value="Aminopeptidase_N-like_N_sf"/>
</dbReference>
<gene>
    <name evidence="22" type="primary">Dana\GF13297</name>
    <name evidence="22" type="synonym">dana_GLEANR_13311</name>
    <name evidence="22" type="ORF">GF13297</name>
</gene>
<dbReference type="eggNOG" id="KOG1046">
    <property type="taxonomic scope" value="Eukaryota"/>
</dbReference>
<evidence type="ECO:0000313" key="23">
    <source>
        <dbReference type="Proteomes" id="UP000007801"/>
    </source>
</evidence>
<reference evidence="22 23" key="1">
    <citation type="journal article" date="2007" name="Nature">
        <title>Evolution of genes and genomes on the Drosophila phylogeny.</title>
        <authorList>
            <consortium name="Drosophila 12 Genomes Consortium"/>
            <person name="Clark A.G."/>
            <person name="Eisen M.B."/>
            <person name="Smith D.R."/>
            <person name="Bergman C.M."/>
            <person name="Oliver B."/>
            <person name="Markow T.A."/>
            <person name="Kaufman T.C."/>
            <person name="Kellis M."/>
            <person name="Gelbart W."/>
            <person name="Iyer V.N."/>
            <person name="Pollard D.A."/>
            <person name="Sackton T.B."/>
            <person name="Larracuente A.M."/>
            <person name="Singh N.D."/>
            <person name="Abad J.P."/>
            <person name="Abt D.N."/>
            <person name="Adryan B."/>
            <person name="Aguade M."/>
            <person name="Akashi H."/>
            <person name="Anderson W.W."/>
            <person name="Aquadro C.F."/>
            <person name="Ardell D.H."/>
            <person name="Arguello R."/>
            <person name="Artieri C.G."/>
            <person name="Barbash D.A."/>
            <person name="Barker D."/>
            <person name="Barsanti P."/>
            <person name="Batterham P."/>
            <person name="Batzoglou S."/>
            <person name="Begun D."/>
            <person name="Bhutkar A."/>
            <person name="Blanco E."/>
            <person name="Bosak S.A."/>
            <person name="Bradley R.K."/>
            <person name="Brand A.D."/>
            <person name="Brent M.R."/>
            <person name="Brooks A.N."/>
            <person name="Brown R.H."/>
            <person name="Butlin R.K."/>
            <person name="Caggese C."/>
            <person name="Calvi B.R."/>
            <person name="Bernardo de Carvalho A."/>
            <person name="Caspi A."/>
            <person name="Castrezana S."/>
            <person name="Celniker S.E."/>
            <person name="Chang J.L."/>
            <person name="Chapple C."/>
            <person name="Chatterji S."/>
            <person name="Chinwalla A."/>
            <person name="Civetta A."/>
            <person name="Clifton S.W."/>
            <person name="Comeron J.M."/>
            <person name="Costello J.C."/>
            <person name="Coyne J.A."/>
            <person name="Daub J."/>
            <person name="David R.G."/>
            <person name="Delcher A.L."/>
            <person name="Delehaunty K."/>
            <person name="Do C.B."/>
            <person name="Ebling H."/>
            <person name="Edwards K."/>
            <person name="Eickbush T."/>
            <person name="Evans J.D."/>
            <person name="Filipski A."/>
            <person name="Findeiss S."/>
            <person name="Freyhult E."/>
            <person name="Fulton L."/>
            <person name="Fulton R."/>
            <person name="Garcia A.C."/>
            <person name="Gardiner A."/>
            <person name="Garfield D.A."/>
            <person name="Garvin B.E."/>
            <person name="Gibson G."/>
            <person name="Gilbert D."/>
            <person name="Gnerre S."/>
            <person name="Godfrey J."/>
            <person name="Good R."/>
            <person name="Gotea V."/>
            <person name="Gravely B."/>
            <person name="Greenberg A.J."/>
            <person name="Griffiths-Jones S."/>
            <person name="Gross S."/>
            <person name="Guigo R."/>
            <person name="Gustafson E.A."/>
            <person name="Haerty W."/>
            <person name="Hahn M.W."/>
            <person name="Halligan D.L."/>
            <person name="Halpern A.L."/>
            <person name="Halter G.M."/>
            <person name="Han M.V."/>
            <person name="Heger A."/>
            <person name="Hillier L."/>
            <person name="Hinrichs A.S."/>
            <person name="Holmes I."/>
            <person name="Hoskins R.A."/>
            <person name="Hubisz M.J."/>
            <person name="Hultmark D."/>
            <person name="Huntley M.A."/>
            <person name="Jaffe D.B."/>
            <person name="Jagadeeshan S."/>
            <person name="Jeck W.R."/>
            <person name="Johnson J."/>
            <person name="Jones C.D."/>
            <person name="Jordan W.C."/>
            <person name="Karpen G.H."/>
            <person name="Kataoka E."/>
            <person name="Keightley P.D."/>
            <person name="Kheradpour P."/>
            <person name="Kirkness E.F."/>
            <person name="Koerich L.B."/>
            <person name="Kristiansen K."/>
            <person name="Kudrna D."/>
            <person name="Kulathinal R.J."/>
            <person name="Kumar S."/>
            <person name="Kwok R."/>
            <person name="Lander E."/>
            <person name="Langley C.H."/>
            <person name="Lapoint R."/>
            <person name="Lazzaro B.P."/>
            <person name="Lee S.J."/>
            <person name="Levesque L."/>
            <person name="Li R."/>
            <person name="Lin C.F."/>
            <person name="Lin M.F."/>
            <person name="Lindblad-Toh K."/>
            <person name="Llopart A."/>
            <person name="Long M."/>
            <person name="Low L."/>
            <person name="Lozovsky E."/>
            <person name="Lu J."/>
            <person name="Luo M."/>
            <person name="Machado C.A."/>
            <person name="Makalowski W."/>
            <person name="Marzo M."/>
            <person name="Matsuda M."/>
            <person name="Matzkin L."/>
            <person name="McAllister B."/>
            <person name="McBride C.S."/>
            <person name="McKernan B."/>
            <person name="McKernan K."/>
            <person name="Mendez-Lago M."/>
            <person name="Minx P."/>
            <person name="Mollenhauer M.U."/>
            <person name="Montooth K."/>
            <person name="Mount S.M."/>
            <person name="Mu X."/>
            <person name="Myers E."/>
            <person name="Negre B."/>
            <person name="Newfeld S."/>
            <person name="Nielsen R."/>
            <person name="Noor M.A."/>
            <person name="O'Grady P."/>
            <person name="Pachter L."/>
            <person name="Papaceit M."/>
            <person name="Parisi M.J."/>
            <person name="Parisi M."/>
            <person name="Parts L."/>
            <person name="Pedersen J.S."/>
            <person name="Pesole G."/>
            <person name="Phillippy A.M."/>
            <person name="Ponting C.P."/>
            <person name="Pop M."/>
            <person name="Porcelli D."/>
            <person name="Powell J.R."/>
            <person name="Prohaska S."/>
            <person name="Pruitt K."/>
            <person name="Puig M."/>
            <person name="Quesneville H."/>
            <person name="Ram K.R."/>
            <person name="Rand D."/>
            <person name="Rasmussen M.D."/>
            <person name="Reed L.K."/>
            <person name="Reenan R."/>
            <person name="Reily A."/>
            <person name="Remington K.A."/>
            <person name="Rieger T.T."/>
            <person name="Ritchie M.G."/>
            <person name="Robin C."/>
            <person name="Rogers Y.H."/>
            <person name="Rohde C."/>
            <person name="Rozas J."/>
            <person name="Rubenfield M.J."/>
            <person name="Ruiz A."/>
            <person name="Russo S."/>
            <person name="Salzberg S.L."/>
            <person name="Sanchez-Gracia A."/>
            <person name="Saranga D.J."/>
            <person name="Sato H."/>
            <person name="Schaeffer S.W."/>
            <person name="Schatz M.C."/>
            <person name="Schlenke T."/>
            <person name="Schwartz R."/>
            <person name="Segarra C."/>
            <person name="Singh R.S."/>
            <person name="Sirot L."/>
            <person name="Sirota M."/>
            <person name="Sisneros N.B."/>
            <person name="Smith C.D."/>
            <person name="Smith T.F."/>
            <person name="Spieth J."/>
            <person name="Stage D.E."/>
            <person name="Stark A."/>
            <person name="Stephan W."/>
            <person name="Strausberg R.L."/>
            <person name="Strempel S."/>
            <person name="Sturgill D."/>
            <person name="Sutton G."/>
            <person name="Sutton G.G."/>
            <person name="Tao W."/>
            <person name="Teichmann S."/>
            <person name="Tobari Y.N."/>
            <person name="Tomimura Y."/>
            <person name="Tsolas J.M."/>
            <person name="Valente V.L."/>
            <person name="Venter E."/>
            <person name="Venter J.C."/>
            <person name="Vicario S."/>
            <person name="Vieira F.G."/>
            <person name="Vilella A.J."/>
            <person name="Villasante A."/>
            <person name="Walenz B."/>
            <person name="Wang J."/>
            <person name="Wasserman M."/>
            <person name="Watts T."/>
            <person name="Wilson D."/>
            <person name="Wilson R.K."/>
            <person name="Wing R.A."/>
            <person name="Wolfner M.F."/>
            <person name="Wong A."/>
            <person name="Wong G.K."/>
            <person name="Wu C.I."/>
            <person name="Wu G."/>
            <person name="Yamamoto D."/>
            <person name="Yang H.P."/>
            <person name="Yang S.P."/>
            <person name="Yorke J.A."/>
            <person name="Yoshida K."/>
            <person name="Zdobnov E."/>
            <person name="Zhang P."/>
            <person name="Zhang Y."/>
            <person name="Zimin A.V."/>
            <person name="Baldwin J."/>
            <person name="Abdouelleil A."/>
            <person name="Abdulkadir J."/>
            <person name="Abebe A."/>
            <person name="Abera B."/>
            <person name="Abreu J."/>
            <person name="Acer S.C."/>
            <person name="Aftuck L."/>
            <person name="Alexander A."/>
            <person name="An P."/>
            <person name="Anderson E."/>
            <person name="Anderson S."/>
            <person name="Arachi H."/>
            <person name="Azer M."/>
            <person name="Bachantsang P."/>
            <person name="Barry A."/>
            <person name="Bayul T."/>
            <person name="Berlin A."/>
            <person name="Bessette D."/>
            <person name="Bloom T."/>
            <person name="Blye J."/>
            <person name="Boguslavskiy L."/>
            <person name="Bonnet C."/>
            <person name="Boukhgalter B."/>
            <person name="Bourzgui I."/>
            <person name="Brown A."/>
            <person name="Cahill P."/>
            <person name="Channer S."/>
            <person name="Cheshatsang Y."/>
            <person name="Chuda L."/>
            <person name="Citroen M."/>
            <person name="Collymore A."/>
            <person name="Cooke P."/>
            <person name="Costello M."/>
            <person name="D'Aco K."/>
            <person name="Daza R."/>
            <person name="De Haan G."/>
            <person name="DeGray S."/>
            <person name="DeMaso C."/>
            <person name="Dhargay N."/>
            <person name="Dooley K."/>
            <person name="Dooley E."/>
            <person name="Doricent M."/>
            <person name="Dorje P."/>
            <person name="Dorjee K."/>
            <person name="Dupes A."/>
            <person name="Elong R."/>
            <person name="Falk J."/>
            <person name="Farina A."/>
            <person name="Faro S."/>
            <person name="Ferguson D."/>
            <person name="Fisher S."/>
            <person name="Foley C.D."/>
            <person name="Franke A."/>
            <person name="Friedrich D."/>
            <person name="Gadbois L."/>
            <person name="Gearin G."/>
            <person name="Gearin C.R."/>
            <person name="Giannoukos G."/>
            <person name="Goode T."/>
            <person name="Graham J."/>
            <person name="Grandbois E."/>
            <person name="Grewal S."/>
            <person name="Gyaltsen K."/>
            <person name="Hafez N."/>
            <person name="Hagos B."/>
            <person name="Hall J."/>
            <person name="Henson C."/>
            <person name="Hollinger A."/>
            <person name="Honan T."/>
            <person name="Huard M.D."/>
            <person name="Hughes L."/>
            <person name="Hurhula B."/>
            <person name="Husby M.E."/>
            <person name="Kamat A."/>
            <person name="Kanga B."/>
            <person name="Kashin S."/>
            <person name="Khazanovich D."/>
            <person name="Kisner P."/>
            <person name="Lance K."/>
            <person name="Lara M."/>
            <person name="Lee W."/>
            <person name="Lennon N."/>
            <person name="Letendre F."/>
            <person name="LeVine R."/>
            <person name="Lipovsky A."/>
            <person name="Liu X."/>
            <person name="Liu J."/>
            <person name="Liu S."/>
            <person name="Lokyitsang T."/>
            <person name="Lokyitsang Y."/>
            <person name="Lubonja R."/>
            <person name="Lui A."/>
            <person name="MacDonald P."/>
            <person name="Magnisalis V."/>
            <person name="Maru K."/>
            <person name="Matthews C."/>
            <person name="McCusker W."/>
            <person name="McDonough S."/>
            <person name="Mehta T."/>
            <person name="Meldrim J."/>
            <person name="Meneus L."/>
            <person name="Mihai O."/>
            <person name="Mihalev A."/>
            <person name="Mihova T."/>
            <person name="Mittelman R."/>
            <person name="Mlenga V."/>
            <person name="Montmayeur A."/>
            <person name="Mulrain L."/>
            <person name="Navidi A."/>
            <person name="Naylor J."/>
            <person name="Negash T."/>
            <person name="Nguyen T."/>
            <person name="Nguyen N."/>
            <person name="Nicol R."/>
            <person name="Norbu C."/>
            <person name="Norbu N."/>
            <person name="Novod N."/>
            <person name="O'Neill B."/>
            <person name="Osman S."/>
            <person name="Markiewicz E."/>
            <person name="Oyono O.L."/>
            <person name="Patti C."/>
            <person name="Phunkhang P."/>
            <person name="Pierre F."/>
            <person name="Priest M."/>
            <person name="Raghuraman S."/>
            <person name="Rege F."/>
            <person name="Reyes R."/>
            <person name="Rise C."/>
            <person name="Rogov P."/>
            <person name="Ross K."/>
            <person name="Ryan E."/>
            <person name="Settipalli S."/>
            <person name="Shea T."/>
            <person name="Sherpa N."/>
            <person name="Shi L."/>
            <person name="Shih D."/>
            <person name="Sparrow T."/>
            <person name="Spaulding J."/>
            <person name="Stalker J."/>
            <person name="Stange-Thomann N."/>
            <person name="Stavropoulos S."/>
            <person name="Stone C."/>
            <person name="Strader C."/>
            <person name="Tesfaye S."/>
            <person name="Thomson T."/>
            <person name="Thoulutsang Y."/>
            <person name="Thoulutsang D."/>
            <person name="Topham K."/>
            <person name="Topping I."/>
            <person name="Tsamla T."/>
            <person name="Vassiliev H."/>
            <person name="Vo A."/>
            <person name="Wangchuk T."/>
            <person name="Wangdi T."/>
            <person name="Weiand M."/>
            <person name="Wilkinson J."/>
            <person name="Wilson A."/>
            <person name="Yadav S."/>
            <person name="Young G."/>
            <person name="Yu Q."/>
            <person name="Zembek L."/>
            <person name="Zhong D."/>
            <person name="Zimmer A."/>
            <person name="Zwirko Z."/>
            <person name="Jaffe D.B."/>
            <person name="Alvarez P."/>
            <person name="Brockman W."/>
            <person name="Butler J."/>
            <person name="Chin C."/>
            <person name="Gnerre S."/>
            <person name="Grabherr M."/>
            <person name="Kleber M."/>
            <person name="Mauceli E."/>
            <person name="MacCallum I."/>
        </authorList>
    </citation>
    <scope>NUCLEOTIDE SEQUENCE [LARGE SCALE GENOMIC DNA]</scope>
    <source>
        <strain evidence="23">Tucson 14024-0371.13</strain>
    </source>
</reference>
<dbReference type="InterPro" id="IPR034016">
    <property type="entry name" value="M1_APN-typ"/>
</dbReference>
<keyword evidence="13" id="KW-0325">Glycoprotein</keyword>
<keyword evidence="6 18" id="KW-0645">Protease</keyword>
<dbReference type="PRINTS" id="PR00756">
    <property type="entry name" value="ALADIPTASE"/>
</dbReference>
<evidence type="ECO:0000256" key="7">
    <source>
        <dbReference type="ARBA" id="ARBA00022723"/>
    </source>
</evidence>
<dbReference type="InterPro" id="IPR001930">
    <property type="entry name" value="Peptidase_M1"/>
</dbReference>
<feature type="binding site" evidence="16">
    <location>
        <position position="346"/>
    </location>
    <ligand>
        <name>Zn(2+)</name>
        <dbReference type="ChEBI" id="CHEBI:29105"/>
        <note>catalytic</note>
    </ligand>
</feature>
<evidence type="ECO:0000256" key="2">
    <source>
        <dbReference type="ARBA" id="ARBA00010136"/>
    </source>
</evidence>
<evidence type="ECO:0000259" key="19">
    <source>
        <dbReference type="Pfam" id="PF01433"/>
    </source>
</evidence>
<evidence type="ECO:0000256" key="8">
    <source>
        <dbReference type="ARBA" id="ARBA00022729"/>
    </source>
</evidence>
<evidence type="ECO:0000256" key="4">
    <source>
        <dbReference type="ARBA" id="ARBA00022475"/>
    </source>
</evidence>
<dbReference type="Gene3D" id="2.60.40.1730">
    <property type="entry name" value="tricorn interacting facor f3 domain"/>
    <property type="match status" value="1"/>
</dbReference>
<evidence type="ECO:0000256" key="6">
    <source>
        <dbReference type="ARBA" id="ARBA00022670"/>
    </source>
</evidence>
<dbReference type="Proteomes" id="UP000007801">
    <property type="component" value="Unassembled WGS sequence"/>
</dbReference>
<dbReference type="InterPro" id="IPR024571">
    <property type="entry name" value="ERAP1-like_C_dom"/>
</dbReference>
<dbReference type="PANTHER" id="PTHR11533">
    <property type="entry name" value="PROTEASE M1 ZINC METALLOPROTEASE"/>
    <property type="match status" value="1"/>
</dbReference>
<keyword evidence="7 16" id="KW-0479">Metal-binding</keyword>
<keyword evidence="8" id="KW-0732">Signal</keyword>
<dbReference type="InterPro" id="IPR027268">
    <property type="entry name" value="Peptidase_M4/M1_CTD_sf"/>
</dbReference>
<evidence type="ECO:0000259" key="21">
    <source>
        <dbReference type="Pfam" id="PF17900"/>
    </source>
</evidence>
<evidence type="ECO:0000256" key="3">
    <source>
        <dbReference type="ARBA" id="ARBA00022438"/>
    </source>
</evidence>
<evidence type="ECO:0000256" key="5">
    <source>
        <dbReference type="ARBA" id="ARBA00022622"/>
    </source>
</evidence>
<keyword evidence="4" id="KW-1003">Cell membrane</keyword>
<feature type="binding site" evidence="16">
    <location>
        <position position="369"/>
    </location>
    <ligand>
        <name>Zn(2+)</name>
        <dbReference type="ChEBI" id="CHEBI:29105"/>
        <note>catalytic</note>
    </ligand>
</feature>
<dbReference type="MEROPS" id="M01.A07"/>
<comment type="similarity">
    <text evidence="2 18">Belongs to the peptidase M1 family.</text>
</comment>
<dbReference type="FunFam" id="2.60.40.1910:FF:000008">
    <property type="entry name" value="Aminopeptidase"/>
    <property type="match status" value="1"/>
</dbReference>
<proteinExistence type="inferred from homology"/>
<dbReference type="SUPFAM" id="SSF55486">
    <property type="entry name" value="Metalloproteases ('zincins'), catalytic domain"/>
    <property type="match status" value="1"/>
</dbReference>
<feature type="active site" description="Proton acceptor" evidence="15">
    <location>
        <position position="347"/>
    </location>
</feature>
<dbReference type="InParanoid" id="B3MBL5"/>
<evidence type="ECO:0000256" key="12">
    <source>
        <dbReference type="ARBA" id="ARBA00023136"/>
    </source>
</evidence>
<dbReference type="HOGENOM" id="CLU_003705_2_0_1"/>
<evidence type="ECO:0000256" key="18">
    <source>
        <dbReference type="RuleBase" id="RU364040"/>
    </source>
</evidence>
<dbReference type="FunFam" id="1.10.390.10:FF:000013">
    <property type="entry name" value="Aminopeptidase N"/>
    <property type="match status" value="1"/>
</dbReference>
<dbReference type="GO" id="GO:0005737">
    <property type="term" value="C:cytoplasm"/>
    <property type="evidence" value="ECO:0007669"/>
    <property type="project" value="TreeGrafter"/>
</dbReference>
<dbReference type="AlphaFoldDB" id="B3MBL5"/>
<evidence type="ECO:0000256" key="13">
    <source>
        <dbReference type="ARBA" id="ARBA00023180"/>
    </source>
</evidence>
<keyword evidence="5" id="KW-0336">GPI-anchor</keyword>
<dbReference type="GO" id="GO:0070006">
    <property type="term" value="F:metalloaminopeptidase activity"/>
    <property type="evidence" value="ECO:0007669"/>
    <property type="project" value="TreeGrafter"/>
</dbReference>
<evidence type="ECO:0000256" key="9">
    <source>
        <dbReference type="ARBA" id="ARBA00022801"/>
    </source>
</evidence>
<evidence type="ECO:0000313" key="22">
    <source>
        <dbReference type="EMBL" id="EDV37146.2"/>
    </source>
</evidence>
<keyword evidence="10 16" id="KW-0862">Zinc</keyword>
<dbReference type="GO" id="GO:0098552">
    <property type="term" value="C:side of membrane"/>
    <property type="evidence" value="ECO:0007669"/>
    <property type="project" value="UniProtKB-KW"/>
</dbReference>
<dbReference type="GO" id="GO:0005886">
    <property type="term" value="C:plasma membrane"/>
    <property type="evidence" value="ECO:0007669"/>
    <property type="project" value="UniProtKB-SubCell"/>
</dbReference>
<evidence type="ECO:0000256" key="16">
    <source>
        <dbReference type="PIRSR" id="PIRSR634016-3"/>
    </source>
</evidence>
<evidence type="ECO:0000256" key="17">
    <source>
        <dbReference type="PIRSR" id="PIRSR634016-4"/>
    </source>
</evidence>
<feature type="site" description="Transition state stabilizer" evidence="17">
    <location>
        <position position="432"/>
    </location>
</feature>
<dbReference type="GO" id="GO:0043171">
    <property type="term" value="P:peptide catabolic process"/>
    <property type="evidence" value="ECO:0007669"/>
    <property type="project" value="TreeGrafter"/>
</dbReference>
<comment type="subcellular location">
    <subcellularLocation>
        <location evidence="1">Cell membrane</location>
        <topology evidence="1">Lipid-anchor</topology>
        <topology evidence="1">GPI-anchor</topology>
    </subcellularLocation>
</comment>
<dbReference type="Pfam" id="PF17900">
    <property type="entry name" value="Peptidase_M1_N"/>
    <property type="match status" value="1"/>
</dbReference>
<dbReference type="InterPro" id="IPR050344">
    <property type="entry name" value="Peptidase_M1_aminopeptidases"/>
</dbReference>
<dbReference type="EMBL" id="CH902619">
    <property type="protein sequence ID" value="EDV37146.2"/>
    <property type="molecule type" value="Genomic_DNA"/>
</dbReference>
<dbReference type="Pfam" id="PF01433">
    <property type="entry name" value="Peptidase_M1"/>
    <property type="match status" value="1"/>
</dbReference>
<name>B3MBL5_DROAN</name>
<keyword evidence="23" id="KW-1185">Reference proteome</keyword>
<evidence type="ECO:0000256" key="10">
    <source>
        <dbReference type="ARBA" id="ARBA00022833"/>
    </source>
</evidence>
<dbReference type="SUPFAM" id="SSF63737">
    <property type="entry name" value="Leukotriene A4 hydrolase N-terminal domain"/>
    <property type="match status" value="1"/>
</dbReference>
<dbReference type="PANTHER" id="PTHR11533:SF253">
    <property type="entry name" value="AMINOPEPTIDASE-RELATED"/>
    <property type="match status" value="1"/>
</dbReference>
<dbReference type="InterPro" id="IPR014782">
    <property type="entry name" value="Peptidase_M1_dom"/>
</dbReference>
<protein>
    <recommendedName>
        <fullName evidence="18">Aminopeptidase</fullName>
        <ecNumber evidence="18">3.4.11.-</ecNumber>
    </recommendedName>
</protein>
<dbReference type="STRING" id="7217.B3MBL5"/>
<dbReference type="GO" id="GO:0006508">
    <property type="term" value="P:proteolysis"/>
    <property type="evidence" value="ECO:0007669"/>
    <property type="project" value="UniProtKB-KW"/>
</dbReference>
<dbReference type="GO" id="GO:0042277">
    <property type="term" value="F:peptide binding"/>
    <property type="evidence" value="ECO:0007669"/>
    <property type="project" value="TreeGrafter"/>
</dbReference>
<accession>B3MBL5</accession>
<dbReference type="GO" id="GO:0008270">
    <property type="term" value="F:zinc ion binding"/>
    <property type="evidence" value="ECO:0007669"/>
    <property type="project" value="UniProtKB-UniRule"/>
</dbReference>
<dbReference type="FunFam" id="2.60.40.1730:FF:000016">
    <property type="entry name" value="Aminopeptidase"/>
    <property type="match status" value="1"/>
</dbReference>
<keyword evidence="11 18" id="KW-0482">Metalloprotease</keyword>
<dbReference type="GO" id="GO:0005615">
    <property type="term" value="C:extracellular space"/>
    <property type="evidence" value="ECO:0007669"/>
    <property type="project" value="TreeGrafter"/>
</dbReference>
<dbReference type="Gene3D" id="2.60.40.1910">
    <property type="match status" value="1"/>
</dbReference>
<dbReference type="FunCoup" id="B3MBL5">
    <property type="interactions" value="72"/>
</dbReference>
<keyword evidence="9 18" id="KW-0378">Hydrolase</keyword>
<feature type="domain" description="Peptidase M1 membrane alanine aminopeptidase" evidence="19">
    <location>
        <begin position="279"/>
        <end position="499"/>
    </location>
</feature>
<keyword evidence="12" id="KW-0472">Membrane</keyword>
<evidence type="ECO:0000256" key="14">
    <source>
        <dbReference type="ARBA" id="ARBA00023288"/>
    </source>
</evidence>
<dbReference type="CDD" id="cd09601">
    <property type="entry name" value="M1_APN-Q_like"/>
    <property type="match status" value="1"/>
</dbReference>
<keyword evidence="14" id="KW-0449">Lipoprotein</keyword>
<comment type="cofactor">
    <cofactor evidence="16 18">
        <name>Zn(2+)</name>
        <dbReference type="ChEBI" id="CHEBI:29105"/>
    </cofactor>
    <text evidence="16 18">Binds 1 zinc ion per subunit.</text>
</comment>
<organism evidence="22 23">
    <name type="scientific">Drosophila ananassae</name>
    <name type="common">Fruit fly</name>
    <dbReference type="NCBI Taxonomy" id="7217"/>
    <lineage>
        <taxon>Eukaryota</taxon>
        <taxon>Metazoa</taxon>
        <taxon>Ecdysozoa</taxon>
        <taxon>Arthropoda</taxon>
        <taxon>Hexapoda</taxon>
        <taxon>Insecta</taxon>
        <taxon>Pterygota</taxon>
        <taxon>Neoptera</taxon>
        <taxon>Endopterygota</taxon>
        <taxon>Diptera</taxon>
        <taxon>Brachycera</taxon>
        <taxon>Muscomorpha</taxon>
        <taxon>Ephydroidea</taxon>
        <taxon>Drosophilidae</taxon>
        <taxon>Drosophila</taxon>
        <taxon>Sophophora</taxon>
    </lineage>
</organism>
<feature type="domain" description="ERAP1-like C-terminal" evidence="20">
    <location>
        <begin position="582"/>
        <end position="890"/>
    </location>
</feature>
<feature type="binding site" evidence="16">
    <location>
        <position position="350"/>
    </location>
    <ligand>
        <name>Zn(2+)</name>
        <dbReference type="ChEBI" id="CHEBI:29105"/>
        <note>catalytic</note>
    </ligand>
</feature>
<keyword evidence="3 18" id="KW-0031">Aminopeptidase</keyword>
<feature type="domain" description="Aminopeptidase N-like N-terminal" evidence="21">
    <location>
        <begin position="48"/>
        <end position="238"/>
    </location>
</feature>
<evidence type="ECO:0000259" key="20">
    <source>
        <dbReference type="Pfam" id="PF11838"/>
    </source>
</evidence>
<evidence type="ECO:0000256" key="15">
    <source>
        <dbReference type="PIRSR" id="PIRSR634016-1"/>
    </source>
</evidence>
<dbReference type="Pfam" id="PF11838">
    <property type="entry name" value="ERAP1_C"/>
    <property type="match status" value="1"/>
</dbReference>
<dbReference type="KEGG" id="dan:6496139"/>
<sequence>MGYSRTPLQSSSLQNDMPTLRILGLILLVPGLAWASYDHYRLPSALEPQHYDLRVLTHLDGGQPRFEGSVNIRLLAREATSNITLHARNLNLIENRTSVTSREETNCVVSTEKVDLYDFYTLKLCRELRAGEVYQLEMHFGAELNDSNAGYYRSNYTDTDTKELHHIAATQFSPTFARQAFPCFDEPSWKATFAITLGFHKNYTGFSNTPVQKKLPHDSLEDYVWWEYEPLLRTSTFLVAYSVHDLTNASTVESKTSNRVTFRNWMQPRLVDQKQFFIQMAPRTLEYLEELFNLSYPLRKIDQLILPHHRFSAMENWGLVTFSEPIHIPVAASVVTQNENEATLAHEYVHQWFGNMVTMRWWDDLWLKEGPSTYFGYLVLDALQPQLRRAEGFIQKDLAKFFKMDSGSSVPAISKEVTDPNTILGQFSTYVYEKGSLIVRMLHRTLGSDVFFSGIRSFLKKYNLQNADQKEFFEAFQELAVSKKVIPEDFDLNKAMESWTLQGGYPLVTLTRNYESGTISLIQSRFLLGPGKENISSCWWVPLSFVRQEASNFSQTIPESWLECPSSESVLQLSDPPGPDEWLILNPQVSSIFRVNYDDRNWLLIANSLKNDPSFGGIYEFNRAQLLDDVSALAEARIRGYDQVFDLFEYLKNETGYHPWNRAVQVLNRRGALLTGQEEVDFKTYMKKLILMVYGRFPKLALASTQPPSPKDVPFQRLVYSQACRFGVKDCLFQARWLTMSHRNGTQLEVSSNFRDVAYCSVLENGGQEEFSEVFQLFQSSTNAADQRIWASALGCCPNFELLEQFLNLTLQSNEKPISKCYMLAVKQALGRRTLTSQTAEHIISHAKLLGRKFQTKDLTGLLVSLAENLQRPEALEELSASLKNFKEFEVPLEKALSLAKTNQQWQKECSGDFSQALRKRI</sequence>